<dbReference type="AlphaFoldDB" id="A0A226E1I3"/>
<protein>
    <submittedName>
        <fullName evidence="1">Minor outer capsid protein P2</fullName>
    </submittedName>
</protein>
<comment type="caution">
    <text evidence="1">The sequence shown here is derived from an EMBL/GenBank/DDBJ whole genome shotgun (WGS) entry which is preliminary data.</text>
</comment>
<sequence>MDEGKIKAMIETIRNANKWLIEQNHRIEKENEELHNNEVERRNKYIAYHGIIIHTNRNMVALLMKVMDRQFLGLERMDIPSSNPANPAHIDVHEVYEDLLKDMTTRFEIVVVPGPFKAYSEGVEVHKN</sequence>
<gene>
    <name evidence="1" type="ORF">Fcan01_13840</name>
</gene>
<accession>A0A226E1I3</accession>
<organism evidence="1 2">
    <name type="scientific">Folsomia candida</name>
    <name type="common">Springtail</name>
    <dbReference type="NCBI Taxonomy" id="158441"/>
    <lineage>
        <taxon>Eukaryota</taxon>
        <taxon>Metazoa</taxon>
        <taxon>Ecdysozoa</taxon>
        <taxon>Arthropoda</taxon>
        <taxon>Hexapoda</taxon>
        <taxon>Collembola</taxon>
        <taxon>Entomobryomorpha</taxon>
        <taxon>Isotomoidea</taxon>
        <taxon>Isotomidae</taxon>
        <taxon>Proisotominae</taxon>
        <taxon>Folsomia</taxon>
    </lineage>
</organism>
<evidence type="ECO:0000313" key="1">
    <source>
        <dbReference type="EMBL" id="OXA51582.1"/>
    </source>
</evidence>
<keyword evidence="2" id="KW-1185">Reference proteome</keyword>
<dbReference type="Proteomes" id="UP000198287">
    <property type="component" value="Unassembled WGS sequence"/>
</dbReference>
<dbReference type="EMBL" id="LNIX01000007">
    <property type="protein sequence ID" value="OXA51582.1"/>
    <property type="molecule type" value="Genomic_DNA"/>
</dbReference>
<evidence type="ECO:0000313" key="2">
    <source>
        <dbReference type="Proteomes" id="UP000198287"/>
    </source>
</evidence>
<proteinExistence type="predicted"/>
<name>A0A226E1I3_FOLCA</name>
<reference evidence="1 2" key="1">
    <citation type="submission" date="2015-12" db="EMBL/GenBank/DDBJ databases">
        <title>The genome of Folsomia candida.</title>
        <authorList>
            <person name="Faddeeva A."/>
            <person name="Derks M.F."/>
            <person name="Anvar Y."/>
            <person name="Smit S."/>
            <person name="Van Straalen N."/>
            <person name="Roelofs D."/>
        </authorList>
    </citation>
    <scope>NUCLEOTIDE SEQUENCE [LARGE SCALE GENOMIC DNA]</scope>
    <source>
        <strain evidence="1 2">VU population</strain>
        <tissue evidence="1">Whole body</tissue>
    </source>
</reference>